<dbReference type="GO" id="GO:0036297">
    <property type="term" value="P:interstrand cross-link repair"/>
    <property type="evidence" value="ECO:0007669"/>
    <property type="project" value="InterPro"/>
</dbReference>
<gene>
    <name evidence="3" type="primary">LOC112453897</name>
</gene>
<dbReference type="AlphaFoldDB" id="A0A6J1PLW9"/>
<proteinExistence type="predicted"/>
<dbReference type="GeneID" id="112453897"/>
<dbReference type="OrthoDB" id="6488317at2759"/>
<keyword evidence="2" id="KW-1185">Reference proteome</keyword>
<dbReference type="InterPro" id="IPR039685">
    <property type="entry name" value="FANCE"/>
</dbReference>
<protein>
    <submittedName>
        <fullName evidence="3">Uncharacterized protein LOC112453897</fullName>
    </submittedName>
</protein>
<evidence type="ECO:0000313" key="3">
    <source>
        <dbReference type="RefSeq" id="XP_024870684.1"/>
    </source>
</evidence>
<accession>A0A6J1PLW9</accession>
<feature type="region of interest" description="Disordered" evidence="1">
    <location>
        <begin position="53"/>
        <end position="75"/>
    </location>
</feature>
<sequence>MSKMMRENTDSEAFFQKYTISEEIMTRLESVREALKDDIARANPMWKIIAGQNEEEICSESEDSDNTDEPTDNSESQIMCATDQSVPLQSTQFYFSQVERVAEPEKSAVALPQKCDILECACENLERNNGRLDFAQLESLSDEDLVPLVDEMREKLSLKGIYNLCLSMSDMTIEQKMKYINTFCTHILLPKIVELEEPSRLLSSAIVECIKIFPDEVQQFIFVPILNTELKDITLVTTIVNTFDQERKAILLEEFLAGVQELKLWHISILQNFLSIRLDHNMTDKVVKLFSEKALYYSKDKNFGKLVLSFLKVNTALSEEQKSIMTEVAAVNETLFKKPIESILSKM</sequence>
<reference evidence="3" key="1">
    <citation type="submission" date="2025-08" db="UniProtKB">
        <authorList>
            <consortium name="RefSeq"/>
        </authorList>
    </citation>
    <scope>IDENTIFICATION</scope>
    <source>
        <tissue evidence="3">Whole body</tissue>
    </source>
</reference>
<dbReference type="GO" id="GO:0043240">
    <property type="term" value="C:Fanconi anaemia nuclear complex"/>
    <property type="evidence" value="ECO:0007669"/>
    <property type="project" value="InterPro"/>
</dbReference>
<name>A0A6J1PLW9_9HYME</name>
<dbReference type="RefSeq" id="XP_024870684.1">
    <property type="nucleotide sequence ID" value="XM_025014916.1"/>
</dbReference>
<dbReference type="Proteomes" id="UP000504618">
    <property type="component" value="Unplaced"/>
</dbReference>
<evidence type="ECO:0000313" key="2">
    <source>
        <dbReference type="Proteomes" id="UP000504618"/>
    </source>
</evidence>
<evidence type="ECO:0000256" key="1">
    <source>
        <dbReference type="SAM" id="MobiDB-lite"/>
    </source>
</evidence>
<feature type="compositionally biased region" description="Acidic residues" evidence="1">
    <location>
        <begin position="53"/>
        <end position="72"/>
    </location>
</feature>
<organism evidence="2 3">
    <name type="scientific">Temnothorax curvispinosus</name>
    <dbReference type="NCBI Taxonomy" id="300111"/>
    <lineage>
        <taxon>Eukaryota</taxon>
        <taxon>Metazoa</taxon>
        <taxon>Ecdysozoa</taxon>
        <taxon>Arthropoda</taxon>
        <taxon>Hexapoda</taxon>
        <taxon>Insecta</taxon>
        <taxon>Pterygota</taxon>
        <taxon>Neoptera</taxon>
        <taxon>Endopterygota</taxon>
        <taxon>Hymenoptera</taxon>
        <taxon>Apocrita</taxon>
        <taxon>Aculeata</taxon>
        <taxon>Formicoidea</taxon>
        <taxon>Formicidae</taxon>
        <taxon>Myrmicinae</taxon>
        <taxon>Temnothorax</taxon>
    </lineage>
</organism>
<dbReference type="PANTHER" id="PTHR32094:SF5">
    <property type="entry name" value="FANCONI ANEMIA GROUP E PROTEIN"/>
    <property type="match status" value="1"/>
</dbReference>
<dbReference type="Gene3D" id="1.25.40.480">
    <property type="match status" value="1"/>
</dbReference>
<dbReference type="PANTHER" id="PTHR32094">
    <property type="entry name" value="FANCONI ANEMIA GROUP E PROTEIN"/>
    <property type="match status" value="1"/>
</dbReference>